<proteinExistence type="predicted"/>
<evidence type="ECO:0000256" key="4">
    <source>
        <dbReference type="ARBA" id="ARBA00023136"/>
    </source>
</evidence>
<evidence type="ECO:0000313" key="8">
    <source>
        <dbReference type="Proteomes" id="UP000053455"/>
    </source>
</evidence>
<accession>A0A0H0XK78</accession>
<evidence type="ECO:0000259" key="6">
    <source>
        <dbReference type="Pfam" id="PF04335"/>
    </source>
</evidence>
<dbReference type="GO" id="GO:0016020">
    <property type="term" value="C:membrane"/>
    <property type="evidence" value="ECO:0007669"/>
    <property type="project" value="UniProtKB-SubCell"/>
</dbReference>
<comment type="caution">
    <text evidence="7">The sequence shown here is derived from an EMBL/GenBank/DDBJ whole genome shotgun (WGS) entry which is preliminary data.</text>
</comment>
<keyword evidence="2 5" id="KW-0812">Transmembrane</keyword>
<dbReference type="PATRIC" id="fig|874156.12.peg.2475"/>
<keyword evidence="8" id="KW-1185">Reference proteome</keyword>
<dbReference type="Gene3D" id="3.10.450.230">
    <property type="entry name" value="VirB8 protein"/>
    <property type="match status" value="1"/>
</dbReference>
<evidence type="ECO:0000256" key="1">
    <source>
        <dbReference type="ARBA" id="ARBA00004167"/>
    </source>
</evidence>
<dbReference type="InterPro" id="IPR032710">
    <property type="entry name" value="NTF2-like_dom_sf"/>
</dbReference>
<organism evidence="7 8">
    <name type="scientific">Aurantiacibacter marinus</name>
    <dbReference type="NCBI Taxonomy" id="874156"/>
    <lineage>
        <taxon>Bacteria</taxon>
        <taxon>Pseudomonadati</taxon>
        <taxon>Pseudomonadota</taxon>
        <taxon>Alphaproteobacteria</taxon>
        <taxon>Sphingomonadales</taxon>
        <taxon>Erythrobacteraceae</taxon>
        <taxon>Aurantiacibacter</taxon>
    </lineage>
</organism>
<keyword evidence="3 5" id="KW-1133">Transmembrane helix</keyword>
<name>A0A0H0XK78_9SPHN</name>
<feature type="transmembrane region" description="Helical" evidence="5">
    <location>
        <begin position="27"/>
        <end position="49"/>
    </location>
</feature>
<evidence type="ECO:0000256" key="5">
    <source>
        <dbReference type="SAM" id="Phobius"/>
    </source>
</evidence>
<dbReference type="CDD" id="cd16424">
    <property type="entry name" value="VirB8"/>
    <property type="match status" value="1"/>
</dbReference>
<gene>
    <name evidence="7" type="ORF">AAV99_12040</name>
</gene>
<evidence type="ECO:0000313" key="7">
    <source>
        <dbReference type="EMBL" id="KLI63008.1"/>
    </source>
</evidence>
<sequence length="246" mass="27369">MDDHDFEVADSWAVSVTDELEKSRRTAWIVACVSAAIALLLAIALVILLPLKTVEPYTLLVDRQTGNVEALAPLDEQLIAPDAALTRSFLVQYVIARESFDYDDLQEDYAKVALWTTGEARRRYENLMRASTPGGPLSAYSPGSRISVEVRSVSSLSADRSLVRFSTTRTDTGGQPQVAQHWAAVVDYTFTGAQMSEQDRYLNPLGFQVTRYRRDAETLPEVMEAQEAVQLQAAPQRRAAEEQPEQ</sequence>
<dbReference type="AlphaFoldDB" id="A0A0H0XK78"/>
<reference evidence="7 8" key="1">
    <citation type="submission" date="2015-04" db="EMBL/GenBank/DDBJ databases">
        <title>The draft genome sequence of Erythrobacter marinus HWDM-33.</title>
        <authorList>
            <person name="Zhuang L."/>
            <person name="Liu Y."/>
            <person name="Shao Z."/>
        </authorList>
    </citation>
    <scope>NUCLEOTIDE SEQUENCE [LARGE SCALE GENOMIC DNA]</scope>
    <source>
        <strain evidence="7 8">HWDM-33</strain>
    </source>
</reference>
<evidence type="ECO:0000256" key="3">
    <source>
        <dbReference type="ARBA" id="ARBA00022989"/>
    </source>
</evidence>
<dbReference type="EMBL" id="LBHU01000004">
    <property type="protein sequence ID" value="KLI63008.1"/>
    <property type="molecule type" value="Genomic_DNA"/>
</dbReference>
<dbReference type="Proteomes" id="UP000053455">
    <property type="component" value="Unassembled WGS sequence"/>
</dbReference>
<dbReference type="Pfam" id="PF04335">
    <property type="entry name" value="VirB8"/>
    <property type="match status" value="1"/>
</dbReference>
<evidence type="ECO:0000256" key="2">
    <source>
        <dbReference type="ARBA" id="ARBA00022692"/>
    </source>
</evidence>
<dbReference type="InterPro" id="IPR026264">
    <property type="entry name" value="VirB8/PtlE"/>
</dbReference>
<dbReference type="SUPFAM" id="SSF54427">
    <property type="entry name" value="NTF2-like"/>
    <property type="match status" value="1"/>
</dbReference>
<dbReference type="STRING" id="874156.GCA_001021555_02487"/>
<keyword evidence="4 5" id="KW-0472">Membrane</keyword>
<dbReference type="InterPro" id="IPR007430">
    <property type="entry name" value="VirB8"/>
</dbReference>
<protein>
    <recommendedName>
        <fullName evidence="6">Bacterial virulence protein VirB8 domain-containing protein</fullName>
    </recommendedName>
</protein>
<dbReference type="GO" id="GO:0030255">
    <property type="term" value="P:protein secretion by the type IV secretion system"/>
    <property type="evidence" value="ECO:0007669"/>
    <property type="project" value="InterPro"/>
</dbReference>
<feature type="domain" description="Bacterial virulence protein VirB8" evidence="6">
    <location>
        <begin position="10"/>
        <end position="217"/>
    </location>
</feature>
<dbReference type="PIRSF" id="PIRSF003299">
    <property type="entry name" value="VirB8_PtlE"/>
    <property type="match status" value="1"/>
</dbReference>
<comment type="subcellular location">
    <subcellularLocation>
        <location evidence="1">Membrane</location>
        <topology evidence="1">Single-pass membrane protein</topology>
    </subcellularLocation>
</comment>